<dbReference type="Proteomes" id="UP000250235">
    <property type="component" value="Unassembled WGS sequence"/>
</dbReference>
<sequence>MHLMVMYEHRTGIYVVAGISIWIHSKCLMVLVGFGPAVGRCAWRRHRFFLSVRISSWKDISEAAAMLTWIPVIGVLARIQLLRETSCCERSAVSMLVAVISRER</sequence>
<dbReference type="AlphaFoldDB" id="A0A2Z7C8X6"/>
<dbReference type="EMBL" id="KQ998122">
    <property type="protein sequence ID" value="KZV43354.1"/>
    <property type="molecule type" value="Genomic_DNA"/>
</dbReference>
<keyword evidence="1" id="KW-0472">Membrane</keyword>
<accession>A0A2Z7C8X6</accession>
<evidence type="ECO:0000313" key="3">
    <source>
        <dbReference type="Proteomes" id="UP000250235"/>
    </source>
</evidence>
<keyword evidence="1" id="KW-1133">Transmembrane helix</keyword>
<evidence type="ECO:0000313" key="2">
    <source>
        <dbReference type="EMBL" id="KZV43354.1"/>
    </source>
</evidence>
<evidence type="ECO:0000256" key="1">
    <source>
        <dbReference type="SAM" id="Phobius"/>
    </source>
</evidence>
<protein>
    <submittedName>
        <fullName evidence="2">Uncharacterized protein</fullName>
    </submittedName>
</protein>
<proteinExistence type="predicted"/>
<reference evidence="2 3" key="1">
    <citation type="journal article" date="2015" name="Proc. Natl. Acad. Sci. U.S.A.">
        <title>The resurrection genome of Boea hygrometrica: A blueprint for survival of dehydration.</title>
        <authorList>
            <person name="Xiao L."/>
            <person name="Yang G."/>
            <person name="Zhang L."/>
            <person name="Yang X."/>
            <person name="Zhao S."/>
            <person name="Ji Z."/>
            <person name="Zhou Q."/>
            <person name="Hu M."/>
            <person name="Wang Y."/>
            <person name="Chen M."/>
            <person name="Xu Y."/>
            <person name="Jin H."/>
            <person name="Xiao X."/>
            <person name="Hu G."/>
            <person name="Bao F."/>
            <person name="Hu Y."/>
            <person name="Wan P."/>
            <person name="Li L."/>
            <person name="Deng X."/>
            <person name="Kuang T."/>
            <person name="Xiang C."/>
            <person name="Zhu J.K."/>
            <person name="Oliver M.J."/>
            <person name="He Y."/>
        </authorList>
    </citation>
    <scope>NUCLEOTIDE SEQUENCE [LARGE SCALE GENOMIC DNA]</scope>
    <source>
        <strain evidence="3">cv. XS01</strain>
    </source>
</reference>
<keyword evidence="1" id="KW-0812">Transmembrane</keyword>
<keyword evidence="3" id="KW-1185">Reference proteome</keyword>
<name>A0A2Z7C8X6_9LAMI</name>
<feature type="transmembrane region" description="Helical" evidence="1">
    <location>
        <begin position="60"/>
        <end position="81"/>
    </location>
</feature>
<organism evidence="2 3">
    <name type="scientific">Dorcoceras hygrometricum</name>
    <dbReference type="NCBI Taxonomy" id="472368"/>
    <lineage>
        <taxon>Eukaryota</taxon>
        <taxon>Viridiplantae</taxon>
        <taxon>Streptophyta</taxon>
        <taxon>Embryophyta</taxon>
        <taxon>Tracheophyta</taxon>
        <taxon>Spermatophyta</taxon>
        <taxon>Magnoliopsida</taxon>
        <taxon>eudicotyledons</taxon>
        <taxon>Gunneridae</taxon>
        <taxon>Pentapetalae</taxon>
        <taxon>asterids</taxon>
        <taxon>lamiids</taxon>
        <taxon>Lamiales</taxon>
        <taxon>Gesneriaceae</taxon>
        <taxon>Didymocarpoideae</taxon>
        <taxon>Trichosporeae</taxon>
        <taxon>Loxocarpinae</taxon>
        <taxon>Dorcoceras</taxon>
    </lineage>
</organism>
<gene>
    <name evidence="2" type="ORF">F511_27550</name>
</gene>
<feature type="transmembrane region" description="Helical" evidence="1">
    <location>
        <begin position="12"/>
        <end position="39"/>
    </location>
</feature>